<dbReference type="InterPro" id="IPR052059">
    <property type="entry name" value="CR_Ser/Thr_kinase"/>
</dbReference>
<sequence>MGAKNCPARWIHIALLCTQDDPAERPTMSAVVRMLGSKSDDELPRQLKRPFTAGGFTHVSDLSSSTSGTGTGFLTSDQSTCTS</sequence>
<dbReference type="Gene3D" id="1.10.510.10">
    <property type="entry name" value="Transferase(Phosphotransferase) domain 1"/>
    <property type="match status" value="1"/>
</dbReference>
<keyword evidence="7" id="KW-1185">Reference proteome</keyword>
<proteinExistence type="predicted"/>
<dbReference type="EMBL" id="OZ034816">
    <property type="protein sequence ID" value="CAL1374094.1"/>
    <property type="molecule type" value="Genomic_DNA"/>
</dbReference>
<dbReference type="AlphaFoldDB" id="A0AAV2DJE9"/>
<dbReference type="SUPFAM" id="SSF56112">
    <property type="entry name" value="Protein kinase-like (PK-like)"/>
    <property type="match status" value="1"/>
</dbReference>
<keyword evidence="2" id="KW-0547">Nucleotide-binding</keyword>
<evidence type="ECO:0000256" key="2">
    <source>
        <dbReference type="ARBA" id="ARBA00022741"/>
    </source>
</evidence>
<gene>
    <name evidence="6" type="ORF">LTRI10_LOCUS15983</name>
</gene>
<feature type="region of interest" description="Disordered" evidence="5">
    <location>
        <begin position="58"/>
        <end position="83"/>
    </location>
</feature>
<dbReference type="Proteomes" id="UP001497516">
    <property type="component" value="Chromosome 3"/>
</dbReference>
<evidence type="ECO:0000256" key="3">
    <source>
        <dbReference type="ARBA" id="ARBA00022777"/>
    </source>
</evidence>
<dbReference type="GO" id="GO:0016301">
    <property type="term" value="F:kinase activity"/>
    <property type="evidence" value="ECO:0007669"/>
    <property type="project" value="UniProtKB-KW"/>
</dbReference>
<accession>A0AAV2DJE9</accession>
<evidence type="ECO:0000313" key="7">
    <source>
        <dbReference type="Proteomes" id="UP001497516"/>
    </source>
</evidence>
<feature type="compositionally biased region" description="Low complexity" evidence="5">
    <location>
        <begin position="60"/>
        <end position="77"/>
    </location>
</feature>
<evidence type="ECO:0000256" key="1">
    <source>
        <dbReference type="ARBA" id="ARBA00022679"/>
    </source>
</evidence>
<organism evidence="6 7">
    <name type="scientific">Linum trigynum</name>
    <dbReference type="NCBI Taxonomy" id="586398"/>
    <lineage>
        <taxon>Eukaryota</taxon>
        <taxon>Viridiplantae</taxon>
        <taxon>Streptophyta</taxon>
        <taxon>Embryophyta</taxon>
        <taxon>Tracheophyta</taxon>
        <taxon>Spermatophyta</taxon>
        <taxon>Magnoliopsida</taxon>
        <taxon>eudicotyledons</taxon>
        <taxon>Gunneridae</taxon>
        <taxon>Pentapetalae</taxon>
        <taxon>rosids</taxon>
        <taxon>fabids</taxon>
        <taxon>Malpighiales</taxon>
        <taxon>Linaceae</taxon>
        <taxon>Linum</taxon>
    </lineage>
</organism>
<dbReference type="PANTHER" id="PTHR47973">
    <property type="entry name" value="CYSTEINE-RICH RECEPTOR-LIKE PROTEIN KINASE 3"/>
    <property type="match status" value="1"/>
</dbReference>
<evidence type="ECO:0000313" key="6">
    <source>
        <dbReference type="EMBL" id="CAL1374094.1"/>
    </source>
</evidence>
<keyword evidence="3" id="KW-0418">Kinase</keyword>
<keyword evidence="1" id="KW-0808">Transferase</keyword>
<evidence type="ECO:0000256" key="4">
    <source>
        <dbReference type="ARBA" id="ARBA00022840"/>
    </source>
</evidence>
<keyword evidence="4" id="KW-0067">ATP-binding</keyword>
<evidence type="ECO:0000256" key="5">
    <source>
        <dbReference type="SAM" id="MobiDB-lite"/>
    </source>
</evidence>
<protein>
    <submittedName>
        <fullName evidence="6">Uncharacterized protein</fullName>
    </submittedName>
</protein>
<name>A0AAV2DJE9_9ROSI</name>
<reference evidence="6 7" key="1">
    <citation type="submission" date="2024-04" db="EMBL/GenBank/DDBJ databases">
        <authorList>
            <person name="Fracassetti M."/>
        </authorList>
    </citation>
    <scope>NUCLEOTIDE SEQUENCE [LARGE SCALE GENOMIC DNA]</scope>
</reference>
<dbReference type="InterPro" id="IPR011009">
    <property type="entry name" value="Kinase-like_dom_sf"/>
</dbReference>
<dbReference type="GO" id="GO:0005524">
    <property type="term" value="F:ATP binding"/>
    <property type="evidence" value="ECO:0007669"/>
    <property type="project" value="UniProtKB-KW"/>
</dbReference>